<dbReference type="InterPro" id="IPR036388">
    <property type="entry name" value="WH-like_DNA-bd_sf"/>
</dbReference>
<geneLocation type="plasmid" evidence="2 3">
    <name>unnamed1</name>
</geneLocation>
<dbReference type="Pfam" id="PF04492">
    <property type="entry name" value="Phage_rep_O"/>
    <property type="match status" value="1"/>
</dbReference>
<evidence type="ECO:0000313" key="2">
    <source>
        <dbReference type="EMBL" id="WLR44434.1"/>
    </source>
</evidence>
<keyword evidence="2" id="KW-0614">Plasmid</keyword>
<dbReference type="EMBL" id="CP129014">
    <property type="protein sequence ID" value="WLR44434.1"/>
    <property type="molecule type" value="Genomic_DNA"/>
</dbReference>
<dbReference type="Gene3D" id="1.10.10.10">
    <property type="entry name" value="Winged helix-like DNA-binding domain superfamily/Winged helix DNA-binding domain"/>
    <property type="match status" value="1"/>
</dbReference>
<organism evidence="2 3">
    <name type="scientific">Bacillus carboniphilus</name>
    <dbReference type="NCBI Taxonomy" id="86663"/>
    <lineage>
        <taxon>Bacteria</taxon>
        <taxon>Bacillati</taxon>
        <taxon>Bacillota</taxon>
        <taxon>Bacilli</taxon>
        <taxon>Bacillales</taxon>
        <taxon>Bacillaceae</taxon>
        <taxon>Bacillus</taxon>
    </lineage>
</organism>
<proteinExistence type="predicted"/>
<keyword evidence="3" id="KW-1185">Reference proteome</keyword>
<gene>
    <name evidence="2" type="ORF">LC087_18805</name>
</gene>
<reference evidence="2 3" key="1">
    <citation type="submission" date="2023-06" db="EMBL/GenBank/DDBJ databases">
        <title>Five Gram-positive bacteria isolated from mangrove sediments in Shenzhen, Guangdong, China.</title>
        <authorList>
            <person name="Yu S."/>
            <person name="Zheng W."/>
            <person name="Huang Y."/>
        </authorList>
    </citation>
    <scope>NUCLEOTIDE SEQUENCE [LARGE SCALE GENOMIC DNA]</scope>
    <source>
        <strain evidence="2 3">SaN35-3</strain>
        <plasmid evidence="2 3">unnamed1</plasmid>
    </source>
</reference>
<accession>A0ABY9JYH2</accession>
<protein>
    <recommendedName>
        <fullName evidence="1">Bacteriophage lambda Replication protein O N-terminal domain-containing protein</fullName>
    </recommendedName>
</protein>
<dbReference type="RefSeq" id="WP_306020958.1">
    <property type="nucleotide sequence ID" value="NZ_CP129014.1"/>
</dbReference>
<sequence length="158" mass="18718">MFKGFESPNYTQIPNEYLEYTFSHECDLTKVEMQIMNYIMRSTFGWQKSEYSFVCSVSDIQVLLNIQKRQVITNAMSRLTEEKKFLEKKLVGDLPQESRTRIEAQLKKKLKANQFLYRLNIIDNHMPWDVSIDPTSKITDMNERKESFNDKGKRAKSN</sequence>
<name>A0ABY9JYH2_9BACI</name>
<evidence type="ECO:0000259" key="1">
    <source>
        <dbReference type="Pfam" id="PF04492"/>
    </source>
</evidence>
<dbReference type="Proteomes" id="UP001197974">
    <property type="component" value="Plasmid unnamed1"/>
</dbReference>
<evidence type="ECO:0000313" key="3">
    <source>
        <dbReference type="Proteomes" id="UP001197974"/>
    </source>
</evidence>
<dbReference type="InterPro" id="IPR006497">
    <property type="entry name" value="Phage_lambda_VrpO_N"/>
</dbReference>
<feature type="domain" description="Bacteriophage lambda Replication protein O N-terminal" evidence="1">
    <location>
        <begin position="10"/>
        <end position="81"/>
    </location>
</feature>